<dbReference type="Proteomes" id="UP000748025">
    <property type="component" value="Unassembled WGS sequence"/>
</dbReference>
<sequence>MKLSTVLASLFLTALQADASPVDSDSEHSLKLTRRAGYCCVGGGEGDSAEGRYIERGTGDLILPTITGCTWLIQRNPDNCNNWHFTLTKSCQESDNGLTVSIKDDKFCKNLGCQELPPNMALNVERSTRPSSVSTTERCEFHLIRPNGYDCQGRKFVPSPPDCPEAPIIRDLAVQPTEHCASPMKVNPSA</sequence>
<evidence type="ECO:0000313" key="2">
    <source>
        <dbReference type="EMBL" id="KAG6013490.1"/>
    </source>
</evidence>
<organism evidence="2 3">
    <name type="scientific">Claviceps pusilla</name>
    <dbReference type="NCBI Taxonomy" id="123648"/>
    <lineage>
        <taxon>Eukaryota</taxon>
        <taxon>Fungi</taxon>
        <taxon>Dikarya</taxon>
        <taxon>Ascomycota</taxon>
        <taxon>Pezizomycotina</taxon>
        <taxon>Sordariomycetes</taxon>
        <taxon>Hypocreomycetidae</taxon>
        <taxon>Hypocreales</taxon>
        <taxon>Clavicipitaceae</taxon>
        <taxon>Claviceps</taxon>
    </lineage>
</organism>
<evidence type="ECO:0000256" key="1">
    <source>
        <dbReference type="SAM" id="SignalP"/>
    </source>
</evidence>
<name>A0A9P7T1T1_9HYPO</name>
<evidence type="ECO:0008006" key="4">
    <source>
        <dbReference type="Google" id="ProtNLM"/>
    </source>
</evidence>
<evidence type="ECO:0000313" key="3">
    <source>
        <dbReference type="Proteomes" id="UP000748025"/>
    </source>
</evidence>
<dbReference type="AlphaFoldDB" id="A0A9P7T1T1"/>
<reference evidence="2" key="1">
    <citation type="journal article" date="2020" name="bioRxiv">
        <title>Whole genome comparisons of ergot fungi reveals the divergence and evolution of species within the genus Claviceps are the result of varying mechanisms driving genome evolution and host range expansion.</title>
        <authorList>
            <person name="Wyka S.A."/>
            <person name="Mondo S.J."/>
            <person name="Liu M."/>
            <person name="Dettman J."/>
            <person name="Nalam V."/>
            <person name="Broders K.D."/>
        </authorList>
    </citation>
    <scope>NUCLEOTIDE SEQUENCE</scope>
    <source>
        <strain evidence="2">CCC 602</strain>
    </source>
</reference>
<keyword evidence="1" id="KW-0732">Signal</keyword>
<gene>
    <name evidence="2" type="ORF">E4U43_007272</name>
</gene>
<protein>
    <recommendedName>
        <fullName evidence="4">Secreted protein</fullName>
    </recommendedName>
</protein>
<proteinExistence type="predicted"/>
<dbReference type="OrthoDB" id="4947525at2759"/>
<accession>A0A9P7T1T1</accession>
<comment type="caution">
    <text evidence="2">The sequence shown here is derived from an EMBL/GenBank/DDBJ whole genome shotgun (WGS) entry which is preliminary data.</text>
</comment>
<feature type="chain" id="PRO_5040154150" description="Secreted protein" evidence="1">
    <location>
        <begin position="20"/>
        <end position="190"/>
    </location>
</feature>
<dbReference type="EMBL" id="SRPW01000581">
    <property type="protein sequence ID" value="KAG6013490.1"/>
    <property type="molecule type" value="Genomic_DNA"/>
</dbReference>
<keyword evidence="3" id="KW-1185">Reference proteome</keyword>
<feature type="signal peptide" evidence="1">
    <location>
        <begin position="1"/>
        <end position="19"/>
    </location>
</feature>